<reference evidence="7" key="1">
    <citation type="submission" date="2017-04" db="EMBL/GenBank/DDBJ databases">
        <title>Function of individual gut microbiota members based on whole genome sequencing of pure cultures obtained from chicken caecum.</title>
        <authorList>
            <person name="Medvecky M."/>
            <person name="Cejkova D."/>
            <person name="Polansky O."/>
            <person name="Karasova D."/>
            <person name="Kubasova T."/>
            <person name="Cizek A."/>
            <person name="Rychlik I."/>
        </authorList>
    </citation>
    <scope>NUCLEOTIDE SEQUENCE [LARGE SCALE GENOMIC DNA]</scope>
    <source>
        <strain evidence="7">An149</strain>
    </source>
</reference>
<dbReference type="Pfam" id="PF01047">
    <property type="entry name" value="MarR"/>
    <property type="match status" value="1"/>
</dbReference>
<evidence type="ECO:0000256" key="1">
    <source>
        <dbReference type="ARBA" id="ARBA00023015"/>
    </source>
</evidence>
<evidence type="ECO:0000313" key="5">
    <source>
        <dbReference type="EMBL" id="HJF41242.1"/>
    </source>
</evidence>
<dbReference type="AlphaFoldDB" id="A0A1Y4EIY0"/>
<accession>A0A1Y4EIY0</accession>
<keyword evidence="2" id="KW-0238">DNA-binding</keyword>
<evidence type="ECO:0000313" key="6">
    <source>
        <dbReference type="EMBL" id="OUQ04869.1"/>
    </source>
</evidence>
<organism evidence="6 7">
    <name type="scientific">Thomasclavelia spiroformis</name>
    <dbReference type="NCBI Taxonomy" id="29348"/>
    <lineage>
        <taxon>Bacteria</taxon>
        <taxon>Bacillati</taxon>
        <taxon>Bacillota</taxon>
        <taxon>Erysipelotrichia</taxon>
        <taxon>Erysipelotrichales</taxon>
        <taxon>Coprobacillaceae</taxon>
        <taxon>Thomasclavelia</taxon>
    </lineage>
</organism>
<evidence type="ECO:0000259" key="4">
    <source>
        <dbReference type="PROSITE" id="PS50995"/>
    </source>
</evidence>
<dbReference type="InterPro" id="IPR000835">
    <property type="entry name" value="HTH_MarR-typ"/>
</dbReference>
<evidence type="ECO:0000313" key="7">
    <source>
        <dbReference type="Proteomes" id="UP000196258"/>
    </source>
</evidence>
<dbReference type="InterPro" id="IPR023187">
    <property type="entry name" value="Tscrpt_reg_MarR-type_CS"/>
</dbReference>
<dbReference type="PANTHER" id="PTHR42756:SF1">
    <property type="entry name" value="TRANSCRIPTIONAL REPRESSOR OF EMRAB OPERON"/>
    <property type="match status" value="1"/>
</dbReference>
<name>A0A1Y4EIY0_9FIRM</name>
<dbReference type="EMBL" id="NFLB01000008">
    <property type="protein sequence ID" value="OUQ04869.1"/>
    <property type="molecule type" value="Genomic_DNA"/>
</dbReference>
<dbReference type="InterPro" id="IPR036388">
    <property type="entry name" value="WH-like_DNA-bd_sf"/>
</dbReference>
<keyword evidence="1" id="KW-0805">Transcription regulation</keyword>
<dbReference type="PANTHER" id="PTHR42756">
    <property type="entry name" value="TRANSCRIPTIONAL REGULATOR, MARR"/>
    <property type="match status" value="1"/>
</dbReference>
<dbReference type="PROSITE" id="PS01117">
    <property type="entry name" value="HTH_MARR_1"/>
    <property type="match status" value="1"/>
</dbReference>
<dbReference type="SUPFAM" id="SSF46785">
    <property type="entry name" value="Winged helix' DNA-binding domain"/>
    <property type="match status" value="1"/>
</dbReference>
<dbReference type="Gene3D" id="1.10.10.10">
    <property type="entry name" value="Winged helix-like DNA-binding domain superfamily/Winged helix DNA-binding domain"/>
    <property type="match status" value="1"/>
</dbReference>
<protein>
    <submittedName>
        <fullName evidence="6">MarR family transcriptional regulator</fullName>
    </submittedName>
</protein>
<reference evidence="6" key="2">
    <citation type="journal article" date="2018" name="BMC Genomics">
        <title>Whole genome sequencing and function prediction of 133 gut anaerobes isolated from chicken caecum in pure cultures.</title>
        <authorList>
            <person name="Medvecky M."/>
            <person name="Cejkova D."/>
            <person name="Polansky O."/>
            <person name="Karasova D."/>
            <person name="Kubasova T."/>
            <person name="Cizek A."/>
            <person name="Rychlik I."/>
        </authorList>
    </citation>
    <scope>NUCLEOTIDE SEQUENCE</scope>
    <source>
        <strain evidence="6">An149</strain>
    </source>
</reference>
<dbReference type="Proteomes" id="UP000196258">
    <property type="component" value="Unassembled WGS sequence"/>
</dbReference>
<dbReference type="RefSeq" id="WP_087256555.1">
    <property type="nucleotide sequence ID" value="NZ_CAJFOD010000071.1"/>
</dbReference>
<dbReference type="PROSITE" id="PS50995">
    <property type="entry name" value="HTH_MARR_2"/>
    <property type="match status" value="1"/>
</dbReference>
<dbReference type="GO" id="GO:0003700">
    <property type="term" value="F:DNA-binding transcription factor activity"/>
    <property type="evidence" value="ECO:0007669"/>
    <property type="project" value="InterPro"/>
</dbReference>
<feature type="domain" description="HTH marR-type" evidence="4">
    <location>
        <begin position="9"/>
        <end position="141"/>
    </location>
</feature>
<dbReference type="SMART" id="SM00347">
    <property type="entry name" value="HTH_MARR"/>
    <property type="match status" value="1"/>
</dbReference>
<gene>
    <name evidence="6" type="ORF">B5E91_07600</name>
    <name evidence="5" type="ORF">K8V91_09980</name>
</gene>
<dbReference type="GO" id="GO:0003677">
    <property type="term" value="F:DNA binding"/>
    <property type="evidence" value="ECO:0007669"/>
    <property type="project" value="UniProtKB-KW"/>
</dbReference>
<proteinExistence type="predicted"/>
<keyword evidence="3" id="KW-0804">Transcription</keyword>
<evidence type="ECO:0000256" key="3">
    <source>
        <dbReference type="ARBA" id="ARBA00023163"/>
    </source>
</evidence>
<dbReference type="InterPro" id="IPR036390">
    <property type="entry name" value="WH_DNA-bd_sf"/>
</dbReference>
<dbReference type="Proteomes" id="UP000749320">
    <property type="component" value="Unassembled WGS sequence"/>
</dbReference>
<dbReference type="PRINTS" id="PR00598">
    <property type="entry name" value="HTHMARR"/>
</dbReference>
<sequence>MSDVKYDDVKKLIENFQDLHKNMHYLLNEKTKQFDLSASQVRLLMIVKKHQNINQNALAKKLNVTKATLSVRLQRLEKMGYLTKKQDIHDKRNYILNITDMGDTFINEGMEILQEKMLNLFKGVSKEQISQLNDVINIIKLNIEEYKGERQC</sequence>
<evidence type="ECO:0000256" key="2">
    <source>
        <dbReference type="ARBA" id="ARBA00023125"/>
    </source>
</evidence>
<dbReference type="EMBL" id="DYWV01000345">
    <property type="protein sequence ID" value="HJF41242.1"/>
    <property type="molecule type" value="Genomic_DNA"/>
</dbReference>
<comment type="caution">
    <text evidence="6">The sequence shown here is derived from an EMBL/GenBank/DDBJ whole genome shotgun (WGS) entry which is preliminary data.</text>
</comment>
<reference evidence="5" key="3">
    <citation type="journal article" date="2021" name="PeerJ">
        <title>Extensive microbial diversity within the chicken gut microbiome revealed by metagenomics and culture.</title>
        <authorList>
            <person name="Gilroy R."/>
            <person name="Ravi A."/>
            <person name="Getino M."/>
            <person name="Pursley I."/>
            <person name="Horton D.L."/>
            <person name="Alikhan N.F."/>
            <person name="Baker D."/>
            <person name="Gharbi K."/>
            <person name="Hall N."/>
            <person name="Watson M."/>
            <person name="Adriaenssens E.M."/>
            <person name="Foster-Nyarko E."/>
            <person name="Jarju S."/>
            <person name="Secka A."/>
            <person name="Antonio M."/>
            <person name="Oren A."/>
            <person name="Chaudhuri R.R."/>
            <person name="La Ragione R."/>
            <person name="Hildebrand F."/>
            <person name="Pallen M.J."/>
        </authorList>
    </citation>
    <scope>NUCLEOTIDE SEQUENCE</scope>
    <source>
        <strain evidence="5">CHK193-16274</strain>
    </source>
</reference>
<reference evidence="5" key="4">
    <citation type="submission" date="2021-09" db="EMBL/GenBank/DDBJ databases">
        <authorList>
            <person name="Gilroy R."/>
        </authorList>
    </citation>
    <scope>NUCLEOTIDE SEQUENCE</scope>
    <source>
        <strain evidence="5">CHK193-16274</strain>
    </source>
</reference>